<dbReference type="GO" id="GO:0005886">
    <property type="term" value="C:plasma membrane"/>
    <property type="evidence" value="ECO:0007669"/>
    <property type="project" value="UniProtKB-SubCell"/>
</dbReference>
<dbReference type="PANTHER" id="PTHR30400">
    <property type="entry name" value="MONOFUNCTIONAL BIOSYNTHETIC PEPTIDOGLYCAN TRANSGLYCOSYLASE"/>
    <property type="match status" value="1"/>
</dbReference>
<comment type="subcellular location">
    <subcellularLocation>
        <location evidence="11">Cell inner membrane</location>
        <topology evidence="11">Single-pass membrane protein</topology>
    </subcellularLocation>
</comment>
<dbReference type="EC" id="2.4.99.28" evidence="11"/>
<keyword evidence="1 11" id="KW-1003">Cell membrane</keyword>
<dbReference type="GO" id="GO:0071555">
    <property type="term" value="P:cell wall organization"/>
    <property type="evidence" value="ECO:0007669"/>
    <property type="project" value="UniProtKB-KW"/>
</dbReference>
<keyword evidence="14" id="KW-1185">Reference proteome</keyword>
<feature type="transmembrane region" description="Helical" evidence="11">
    <location>
        <begin position="7"/>
        <end position="29"/>
    </location>
</feature>
<evidence type="ECO:0000256" key="8">
    <source>
        <dbReference type="ARBA" id="ARBA00022989"/>
    </source>
</evidence>
<keyword evidence="9 11" id="KW-0472">Membrane</keyword>
<dbReference type="PANTHER" id="PTHR30400:SF0">
    <property type="entry name" value="BIOSYNTHETIC PEPTIDOGLYCAN TRANSGLYCOSYLASE"/>
    <property type="match status" value="1"/>
</dbReference>
<dbReference type="RefSeq" id="WP_425359625.1">
    <property type="nucleotide sequence ID" value="NZ_SNZR01000013.1"/>
</dbReference>
<keyword evidence="6 11" id="KW-0133">Cell shape</keyword>
<dbReference type="SUPFAM" id="SSF53955">
    <property type="entry name" value="Lysozyme-like"/>
    <property type="match status" value="1"/>
</dbReference>
<evidence type="ECO:0000313" key="14">
    <source>
        <dbReference type="Proteomes" id="UP000295122"/>
    </source>
</evidence>
<feature type="domain" description="Glycosyl transferase family 51" evidence="12">
    <location>
        <begin position="44"/>
        <end position="207"/>
    </location>
</feature>
<keyword evidence="7 11" id="KW-0573">Peptidoglycan synthesis</keyword>
<keyword evidence="5 11" id="KW-0812">Transmembrane</keyword>
<evidence type="ECO:0000256" key="5">
    <source>
        <dbReference type="ARBA" id="ARBA00022692"/>
    </source>
</evidence>
<dbReference type="EMBL" id="SNZR01000013">
    <property type="protein sequence ID" value="TDR90176.1"/>
    <property type="molecule type" value="Genomic_DNA"/>
</dbReference>
<dbReference type="Proteomes" id="UP000295122">
    <property type="component" value="Unassembled WGS sequence"/>
</dbReference>
<evidence type="ECO:0000259" key="12">
    <source>
        <dbReference type="Pfam" id="PF00912"/>
    </source>
</evidence>
<comment type="catalytic activity">
    <reaction evidence="11">
        <text>[GlcNAc-(1-&gt;4)-Mur2Ac(oyl-L-Ala-gamma-D-Glu-L-Lys-D-Ala-D-Ala)](n)-di-trans,octa-cis-undecaprenyl diphosphate + beta-D-GlcNAc-(1-&gt;4)-Mur2Ac(oyl-L-Ala-gamma-D-Glu-L-Lys-D-Ala-D-Ala)-di-trans,octa-cis-undecaprenyl diphosphate = [GlcNAc-(1-&gt;4)-Mur2Ac(oyl-L-Ala-gamma-D-Glu-L-Lys-D-Ala-D-Ala)](n+1)-di-trans,octa-cis-undecaprenyl diphosphate + di-trans,octa-cis-undecaprenyl diphosphate + H(+)</text>
        <dbReference type="Rhea" id="RHEA:23708"/>
        <dbReference type="Rhea" id="RHEA-COMP:9602"/>
        <dbReference type="Rhea" id="RHEA-COMP:9603"/>
        <dbReference type="ChEBI" id="CHEBI:15378"/>
        <dbReference type="ChEBI" id="CHEBI:58405"/>
        <dbReference type="ChEBI" id="CHEBI:60033"/>
        <dbReference type="ChEBI" id="CHEBI:78435"/>
        <dbReference type="EC" id="2.4.99.28"/>
    </reaction>
</comment>
<dbReference type="HAMAP" id="MF_00766">
    <property type="entry name" value="PGT_MtgA"/>
    <property type="match status" value="1"/>
</dbReference>
<dbReference type="UniPathway" id="UPA00219"/>
<dbReference type="GO" id="GO:0016763">
    <property type="term" value="F:pentosyltransferase activity"/>
    <property type="evidence" value="ECO:0007669"/>
    <property type="project" value="InterPro"/>
</dbReference>
<evidence type="ECO:0000256" key="4">
    <source>
        <dbReference type="ARBA" id="ARBA00022679"/>
    </source>
</evidence>
<keyword evidence="8 11" id="KW-1133">Transmembrane helix</keyword>
<keyword evidence="10 11" id="KW-0961">Cell wall biogenesis/degradation</keyword>
<organism evidence="13 14">
    <name type="scientific">Enterovirga rhinocerotis</name>
    <dbReference type="NCBI Taxonomy" id="1339210"/>
    <lineage>
        <taxon>Bacteria</taxon>
        <taxon>Pseudomonadati</taxon>
        <taxon>Pseudomonadota</taxon>
        <taxon>Alphaproteobacteria</taxon>
        <taxon>Hyphomicrobiales</taxon>
        <taxon>Methylobacteriaceae</taxon>
        <taxon>Enterovirga</taxon>
    </lineage>
</organism>
<evidence type="ECO:0000256" key="9">
    <source>
        <dbReference type="ARBA" id="ARBA00023136"/>
    </source>
</evidence>
<dbReference type="GO" id="GO:0009274">
    <property type="term" value="C:peptidoglycan-based cell wall"/>
    <property type="evidence" value="ECO:0007669"/>
    <property type="project" value="InterPro"/>
</dbReference>
<accession>A0A4R7C1B5</accession>
<keyword evidence="4 11" id="KW-0808">Transferase</keyword>
<evidence type="ECO:0000313" key="13">
    <source>
        <dbReference type="EMBL" id="TDR90176.1"/>
    </source>
</evidence>
<keyword evidence="2 11" id="KW-0997">Cell inner membrane</keyword>
<proteinExistence type="inferred from homology"/>
<comment type="function">
    <text evidence="11">Peptidoglycan polymerase that catalyzes glycan chain elongation from lipid-linked precursors.</text>
</comment>
<comment type="similarity">
    <text evidence="11">Belongs to the glycosyltransferase 51 family.</text>
</comment>
<evidence type="ECO:0000256" key="6">
    <source>
        <dbReference type="ARBA" id="ARBA00022960"/>
    </source>
</evidence>
<dbReference type="GO" id="GO:0008360">
    <property type="term" value="P:regulation of cell shape"/>
    <property type="evidence" value="ECO:0007669"/>
    <property type="project" value="UniProtKB-KW"/>
</dbReference>
<dbReference type="GO" id="GO:0009252">
    <property type="term" value="P:peptidoglycan biosynthetic process"/>
    <property type="evidence" value="ECO:0007669"/>
    <property type="project" value="UniProtKB-UniRule"/>
</dbReference>
<sequence>MRRLLRLALIAILAYPALVLVLGALYIAVPPVSTLMVGRWLTLRGAERTYVPLSAMAPILPAAAIASEDARFCRHRGVDWGAISDVLDEEGGPSRGASTIPMQVAKNLFLWPGRSYIRKAMEIPIALYLDTIWSKRRMMEVYLNVAEWGEGTFGAEAAARRHFNKGAADLSRREAALLVAVLPNPIRRNAARPTRLVSGKAARILARVPNTPTRCLAPQGGTR</sequence>
<evidence type="ECO:0000256" key="1">
    <source>
        <dbReference type="ARBA" id="ARBA00022475"/>
    </source>
</evidence>
<dbReference type="GO" id="GO:0008955">
    <property type="term" value="F:peptidoglycan glycosyltransferase activity"/>
    <property type="evidence" value="ECO:0007669"/>
    <property type="project" value="UniProtKB-UniRule"/>
</dbReference>
<dbReference type="InterPro" id="IPR001264">
    <property type="entry name" value="Glyco_trans_51"/>
</dbReference>
<gene>
    <name evidence="11" type="primary">mtgA</name>
    <name evidence="13" type="ORF">EV668_3018</name>
</gene>
<protein>
    <recommendedName>
        <fullName evidence="11">Biosynthetic peptidoglycan transglycosylase</fullName>
        <ecNumber evidence="11">2.4.99.28</ecNumber>
    </recommendedName>
    <alternativeName>
        <fullName evidence="11">Glycan polymerase</fullName>
    </alternativeName>
    <alternativeName>
        <fullName evidence="11">Peptidoglycan glycosyltransferase MtgA</fullName>
        <shortName evidence="11">PGT</shortName>
    </alternativeName>
</protein>
<comment type="caution">
    <text evidence="13">The sequence shown here is derived from an EMBL/GenBank/DDBJ whole genome shotgun (WGS) entry which is preliminary data.</text>
</comment>
<evidence type="ECO:0000256" key="3">
    <source>
        <dbReference type="ARBA" id="ARBA00022676"/>
    </source>
</evidence>
<dbReference type="InterPro" id="IPR023346">
    <property type="entry name" value="Lysozyme-like_dom_sf"/>
</dbReference>
<name>A0A4R7C1B5_9HYPH</name>
<dbReference type="NCBIfam" id="TIGR02070">
    <property type="entry name" value="mono_pep_trsgly"/>
    <property type="match status" value="1"/>
</dbReference>
<evidence type="ECO:0000256" key="10">
    <source>
        <dbReference type="ARBA" id="ARBA00023316"/>
    </source>
</evidence>
<evidence type="ECO:0000256" key="2">
    <source>
        <dbReference type="ARBA" id="ARBA00022519"/>
    </source>
</evidence>
<dbReference type="Pfam" id="PF00912">
    <property type="entry name" value="Transgly"/>
    <property type="match status" value="1"/>
</dbReference>
<comment type="pathway">
    <text evidence="11">Cell wall biogenesis; peptidoglycan biosynthesis.</text>
</comment>
<dbReference type="InterPro" id="IPR036950">
    <property type="entry name" value="PBP_transglycosylase"/>
</dbReference>
<dbReference type="InterPro" id="IPR011812">
    <property type="entry name" value="Pep_trsgly"/>
</dbReference>
<dbReference type="AlphaFoldDB" id="A0A4R7C1B5"/>
<keyword evidence="3 11" id="KW-0328">Glycosyltransferase</keyword>
<evidence type="ECO:0000256" key="11">
    <source>
        <dbReference type="HAMAP-Rule" id="MF_00766"/>
    </source>
</evidence>
<dbReference type="Gene3D" id="1.10.3810.10">
    <property type="entry name" value="Biosynthetic peptidoglycan transglycosylase-like"/>
    <property type="match status" value="1"/>
</dbReference>
<reference evidence="13 14" key="1">
    <citation type="submission" date="2019-03" db="EMBL/GenBank/DDBJ databases">
        <title>Genomic Encyclopedia of Type Strains, Phase IV (KMG-IV): sequencing the most valuable type-strain genomes for metagenomic binning, comparative biology and taxonomic classification.</title>
        <authorList>
            <person name="Goeker M."/>
        </authorList>
    </citation>
    <scope>NUCLEOTIDE SEQUENCE [LARGE SCALE GENOMIC DNA]</scope>
    <source>
        <strain evidence="13 14">DSM 25903</strain>
    </source>
</reference>
<evidence type="ECO:0000256" key="7">
    <source>
        <dbReference type="ARBA" id="ARBA00022984"/>
    </source>
</evidence>